<name>Q0U192_PHANO</name>
<dbReference type="PANTHER" id="PTHR43040">
    <property type="entry name" value="RIBONUCLEASE D"/>
    <property type="match status" value="1"/>
</dbReference>
<dbReference type="EMBL" id="CH445356">
    <property type="protein sequence ID" value="EAT78145.2"/>
    <property type="molecule type" value="Genomic_DNA"/>
</dbReference>
<reference evidence="4" key="1">
    <citation type="journal article" date="2007" name="Plant Cell">
        <title>Dothideomycete-plant interactions illuminated by genome sequencing and EST analysis of the wheat pathogen Stagonospora nodorum.</title>
        <authorList>
            <person name="Hane J.K."/>
            <person name="Lowe R.G."/>
            <person name="Solomon P.S."/>
            <person name="Tan K.C."/>
            <person name="Schoch C.L."/>
            <person name="Spatafora J.W."/>
            <person name="Crous P.W."/>
            <person name="Kodira C."/>
            <person name="Birren B.W."/>
            <person name="Galagan J.E."/>
            <person name="Torriani S.F."/>
            <person name="McDonald B.A."/>
            <person name="Oliver R.P."/>
        </authorList>
    </citation>
    <scope>NUCLEOTIDE SEQUENCE [LARGE SCALE GENOMIC DNA]</scope>
    <source>
        <strain evidence="4">SN15 / ATCC MYA-4574 / FGSC 10173</strain>
    </source>
</reference>
<accession>Q0U192</accession>
<proteinExistence type="predicted"/>
<dbReference type="KEGG" id="pno:SNOG_14605"/>
<feature type="region of interest" description="Disordered" evidence="2">
    <location>
        <begin position="47"/>
        <end position="70"/>
    </location>
</feature>
<dbReference type="VEuPathDB" id="FungiDB:JI435_309040"/>
<dbReference type="InterPro" id="IPR012337">
    <property type="entry name" value="RNaseH-like_sf"/>
</dbReference>
<feature type="coiled-coil region" evidence="1">
    <location>
        <begin position="123"/>
        <end position="175"/>
    </location>
</feature>
<dbReference type="AlphaFoldDB" id="Q0U192"/>
<evidence type="ECO:0000256" key="1">
    <source>
        <dbReference type="SAM" id="Coils"/>
    </source>
</evidence>
<dbReference type="SUPFAM" id="SSF53098">
    <property type="entry name" value="Ribonuclease H-like"/>
    <property type="match status" value="1"/>
</dbReference>
<dbReference type="Proteomes" id="UP000001055">
    <property type="component" value="Unassembled WGS sequence"/>
</dbReference>
<feature type="coiled-coil region" evidence="1">
    <location>
        <begin position="201"/>
        <end position="270"/>
    </location>
</feature>
<dbReference type="RefSeq" id="XP_001804786.1">
    <property type="nucleotide sequence ID" value="XM_001804734.1"/>
</dbReference>
<evidence type="ECO:0000313" key="4">
    <source>
        <dbReference type="Proteomes" id="UP000001055"/>
    </source>
</evidence>
<dbReference type="PANTHER" id="PTHR43040:SF1">
    <property type="entry name" value="RIBONUCLEASE D"/>
    <property type="match status" value="1"/>
</dbReference>
<feature type="region of interest" description="Disordered" evidence="2">
    <location>
        <begin position="368"/>
        <end position="406"/>
    </location>
</feature>
<dbReference type="VEuPathDB" id="FungiDB:JI435_146050"/>
<dbReference type="GO" id="GO:0003676">
    <property type="term" value="F:nucleic acid binding"/>
    <property type="evidence" value="ECO:0007669"/>
    <property type="project" value="InterPro"/>
</dbReference>
<evidence type="ECO:0008006" key="5">
    <source>
        <dbReference type="Google" id="ProtNLM"/>
    </source>
</evidence>
<feature type="compositionally biased region" description="Basic residues" evidence="2">
    <location>
        <begin position="389"/>
        <end position="401"/>
    </location>
</feature>
<keyword evidence="1" id="KW-0175">Coiled coil</keyword>
<evidence type="ECO:0000256" key="2">
    <source>
        <dbReference type="SAM" id="MobiDB-lite"/>
    </source>
</evidence>
<gene>
    <name evidence="3" type="ORF">SNOG_14605</name>
</gene>
<dbReference type="Gene3D" id="3.30.420.10">
    <property type="entry name" value="Ribonuclease H-like superfamily/Ribonuclease H"/>
    <property type="match status" value="1"/>
</dbReference>
<dbReference type="InParanoid" id="Q0U192"/>
<evidence type="ECO:0000313" key="3">
    <source>
        <dbReference type="EMBL" id="EAT78145.2"/>
    </source>
</evidence>
<organism evidence="3 4">
    <name type="scientific">Phaeosphaeria nodorum (strain SN15 / ATCC MYA-4574 / FGSC 10173)</name>
    <name type="common">Glume blotch fungus</name>
    <name type="synonym">Parastagonospora nodorum</name>
    <dbReference type="NCBI Taxonomy" id="321614"/>
    <lineage>
        <taxon>Eukaryota</taxon>
        <taxon>Fungi</taxon>
        <taxon>Dikarya</taxon>
        <taxon>Ascomycota</taxon>
        <taxon>Pezizomycotina</taxon>
        <taxon>Dothideomycetes</taxon>
        <taxon>Pleosporomycetidae</taxon>
        <taxon>Pleosporales</taxon>
        <taxon>Pleosporineae</taxon>
        <taxon>Phaeosphaeriaceae</taxon>
        <taxon>Parastagonospora</taxon>
    </lineage>
</organism>
<dbReference type="STRING" id="321614.Q0U192"/>
<dbReference type="InterPro" id="IPR036397">
    <property type="entry name" value="RNaseH_sf"/>
</dbReference>
<protein>
    <recommendedName>
        <fullName evidence="5">3'-5' exonuclease domain-containing protein</fullName>
    </recommendedName>
</protein>
<dbReference type="GeneID" id="5981711"/>
<sequence length="668" mass="74476">MVMKATRVTALEVGDSQKRASKVAKIEAKANIGVKVDASTASLPEIIELSSDSETGEEPEKPGTNKKARPKTMLLHLKLHQPHRPPANSPATDRTPLWIIPKADSPNSITDLKPGLEHVAHETDTKAEEIQRLRRDLQAATERVHRLEQELEKEKANASLERQNLQIKHDQEESKFTQGLEDEKVRSRRLDGQVQDSFVNNTKLQSELRALRNQYDQERQERKEEQRRHAEVLGDILKPKAEEKNLTEEIKQVKEDNARLSAENINLKANAVPSQNCAILSPVPSSISSADDDRKEDNIRKIYIKTKRQYDVLLAATKNLLTCTRSMDLSCFGEFGSYVAKLRKALEGEASSRSDRAQIVFKEDDDISFGSQSSRQHGLGHEDMNSSKPVRRPGRTKKHSRAEHLESAKLSRTGTISLLTLYVLPMDTVYLTDIDSLGAAGFYTPAPITSATATLPDPVSATAAGKQTCPTEPVLTLKSVLESPTILKVFFDVRNDSDGLFAHFEIALKCVEHLQLMELATRSRKPRHHLVGLAWCMEHNNGMSSEARRYAGSVKKQGIKLFCPGKGGSYAVFAERLLQPIVLEYCVQDVVHMPKLWKTYHARMDAFWKVMVKEASGTRIAEIQSISTTSRNAQPLDILFSLIDTAATTGDGRYTLTSCTVHASPHTA</sequence>